<comment type="caution">
    <text evidence="10">The sequence shown here is derived from an EMBL/GenBank/DDBJ whole genome shotgun (WGS) entry which is preliminary data.</text>
</comment>
<keyword evidence="2" id="KW-1003">Cell membrane</keyword>
<evidence type="ECO:0000256" key="3">
    <source>
        <dbReference type="ARBA" id="ARBA00022676"/>
    </source>
</evidence>
<feature type="transmembrane region" description="Helical" evidence="8">
    <location>
        <begin position="201"/>
        <end position="232"/>
    </location>
</feature>
<dbReference type="GO" id="GO:0005886">
    <property type="term" value="C:plasma membrane"/>
    <property type="evidence" value="ECO:0007669"/>
    <property type="project" value="UniProtKB-SubCell"/>
</dbReference>
<sequence length="535" mass="57725">MFTDVRFCELGVHRVPWGSTGSRRARAVPRPLGEPMTRTEQTNTVRDQVPASLPPFARWPVFGLAGGLAVLLLITASRYGYIGDELYFRVIGGHLDWSFPDQPPLVPLLAGAMDSAFPGSILALRLPAILCTAAGVVVCALLARELGGSTKAQVLAAGAFLCSPFMVLFGRYLLTSTLDVTLSAVLTLLLVRWLRTRADRLLLFAALVCAVALQAKMMIVIVTAALIVALAVCGPRALLTRRPLWIGAGIAALTAVPMLVWQAGHGWPQLRMGDVLDGAAEDKAFGSGPLGFFLDAAMMCGVAGTLLLGYGLVRIFRDRERRFLAVAFGLLVALFAVLGWSGYYIAALFPVLWAAGAVGLEGVRERWASMVVWLTLVVSLVIQVVNLPVRPLADVVDSDFRFDVSATAGWPELVADVAEDYQLLPARTRERTAIVSGTYELASAIDRYGPDHDLPRTYSPYLGLWYVATPPESAETVLHIGDPSPTLRAAFGSAEQVGSTDNGLGVENSFQGLPVWVLSDRKTSWSQLWPQLRVP</sequence>
<evidence type="ECO:0000256" key="6">
    <source>
        <dbReference type="ARBA" id="ARBA00022989"/>
    </source>
</evidence>
<dbReference type="GO" id="GO:0009103">
    <property type="term" value="P:lipopolysaccharide biosynthetic process"/>
    <property type="evidence" value="ECO:0007669"/>
    <property type="project" value="UniProtKB-ARBA"/>
</dbReference>
<evidence type="ECO:0000313" key="11">
    <source>
        <dbReference type="Proteomes" id="UP000242444"/>
    </source>
</evidence>
<keyword evidence="6 8" id="KW-1133">Transmembrane helix</keyword>
<dbReference type="AlphaFoldDB" id="A0A263D706"/>
<keyword evidence="3" id="KW-0328">Glycosyltransferase</keyword>
<dbReference type="GO" id="GO:0016763">
    <property type="term" value="F:pentosyltransferase activity"/>
    <property type="evidence" value="ECO:0007669"/>
    <property type="project" value="TreeGrafter"/>
</dbReference>
<comment type="subcellular location">
    <subcellularLocation>
        <location evidence="1">Cell membrane</location>
        <topology evidence="1">Multi-pass membrane protein</topology>
    </subcellularLocation>
</comment>
<organism evidence="10 11">
    <name type="scientific">Amycolatopsis antarctica</name>
    <dbReference type="NCBI Taxonomy" id="1854586"/>
    <lineage>
        <taxon>Bacteria</taxon>
        <taxon>Bacillati</taxon>
        <taxon>Actinomycetota</taxon>
        <taxon>Actinomycetes</taxon>
        <taxon>Pseudonocardiales</taxon>
        <taxon>Pseudonocardiaceae</taxon>
        <taxon>Amycolatopsis</taxon>
    </lineage>
</organism>
<feature type="transmembrane region" description="Helical" evidence="8">
    <location>
        <begin position="61"/>
        <end position="81"/>
    </location>
</feature>
<keyword evidence="5 8" id="KW-0812">Transmembrane</keyword>
<evidence type="ECO:0000256" key="8">
    <source>
        <dbReference type="SAM" id="Phobius"/>
    </source>
</evidence>
<protein>
    <submittedName>
        <fullName evidence="10">Glycosyl transferase, family 39</fullName>
    </submittedName>
</protein>
<evidence type="ECO:0000256" key="2">
    <source>
        <dbReference type="ARBA" id="ARBA00022475"/>
    </source>
</evidence>
<keyword evidence="11" id="KW-1185">Reference proteome</keyword>
<proteinExistence type="predicted"/>
<evidence type="ECO:0000256" key="5">
    <source>
        <dbReference type="ARBA" id="ARBA00022692"/>
    </source>
</evidence>
<keyword evidence="7 8" id="KW-0472">Membrane</keyword>
<feature type="domain" description="Glycosyltransferase RgtA/B/C/D-like" evidence="9">
    <location>
        <begin position="101"/>
        <end position="261"/>
    </location>
</feature>
<evidence type="ECO:0000256" key="4">
    <source>
        <dbReference type="ARBA" id="ARBA00022679"/>
    </source>
</evidence>
<name>A0A263D706_9PSEU</name>
<feature type="transmembrane region" description="Helical" evidence="8">
    <location>
        <begin position="154"/>
        <end position="174"/>
    </location>
</feature>
<dbReference type="OrthoDB" id="5166595at2"/>
<reference evidence="10 11" key="1">
    <citation type="submission" date="2017-07" db="EMBL/GenBank/DDBJ databases">
        <title>Amycolatopsis antarcticus sp. nov., isolated from the surface of an Antarcticus brown macroalga.</title>
        <authorList>
            <person name="Wang J."/>
            <person name="Leiva S."/>
            <person name="Huang J."/>
            <person name="Huang Y."/>
        </authorList>
    </citation>
    <scope>NUCLEOTIDE SEQUENCE [LARGE SCALE GENOMIC DNA]</scope>
    <source>
        <strain evidence="10 11">AU-G6</strain>
    </source>
</reference>
<feature type="transmembrane region" description="Helical" evidence="8">
    <location>
        <begin position="244"/>
        <end position="264"/>
    </location>
</feature>
<keyword evidence="4 10" id="KW-0808">Transferase</keyword>
<dbReference type="InterPro" id="IPR038731">
    <property type="entry name" value="RgtA/B/C-like"/>
</dbReference>
<gene>
    <name evidence="10" type="ORF">CFN78_07880</name>
</gene>
<evidence type="ECO:0000256" key="1">
    <source>
        <dbReference type="ARBA" id="ARBA00004651"/>
    </source>
</evidence>
<accession>A0A263D706</accession>
<feature type="transmembrane region" description="Helical" evidence="8">
    <location>
        <begin position="367"/>
        <end position="385"/>
    </location>
</feature>
<dbReference type="PANTHER" id="PTHR33908:SF11">
    <property type="entry name" value="MEMBRANE PROTEIN"/>
    <property type="match status" value="1"/>
</dbReference>
<dbReference type="Proteomes" id="UP000242444">
    <property type="component" value="Unassembled WGS sequence"/>
</dbReference>
<feature type="transmembrane region" description="Helical" evidence="8">
    <location>
        <begin position="122"/>
        <end position="142"/>
    </location>
</feature>
<feature type="transmembrane region" description="Helical" evidence="8">
    <location>
        <begin position="292"/>
        <end position="313"/>
    </location>
</feature>
<evidence type="ECO:0000256" key="7">
    <source>
        <dbReference type="ARBA" id="ARBA00023136"/>
    </source>
</evidence>
<evidence type="ECO:0000259" key="9">
    <source>
        <dbReference type="Pfam" id="PF13231"/>
    </source>
</evidence>
<dbReference type="Pfam" id="PF13231">
    <property type="entry name" value="PMT_2"/>
    <property type="match status" value="1"/>
</dbReference>
<feature type="transmembrane region" description="Helical" evidence="8">
    <location>
        <begin position="325"/>
        <end position="355"/>
    </location>
</feature>
<evidence type="ECO:0000313" key="10">
    <source>
        <dbReference type="EMBL" id="OZM74161.1"/>
    </source>
</evidence>
<dbReference type="EMBL" id="NKYE01000003">
    <property type="protein sequence ID" value="OZM74161.1"/>
    <property type="molecule type" value="Genomic_DNA"/>
</dbReference>
<dbReference type="InParanoid" id="A0A263D706"/>
<dbReference type="InterPro" id="IPR050297">
    <property type="entry name" value="LipidA_mod_glycosyltrf_83"/>
</dbReference>
<dbReference type="PANTHER" id="PTHR33908">
    <property type="entry name" value="MANNOSYLTRANSFERASE YKCB-RELATED"/>
    <property type="match status" value="1"/>
</dbReference>